<dbReference type="GO" id="GO:0006508">
    <property type="term" value="P:proteolysis"/>
    <property type="evidence" value="ECO:0007669"/>
    <property type="project" value="UniProtKB-KW"/>
</dbReference>
<dbReference type="PROSITE" id="PS51318">
    <property type="entry name" value="TAT"/>
    <property type="match status" value="1"/>
</dbReference>
<dbReference type="InterPro" id="IPR010275">
    <property type="entry name" value="MepK"/>
</dbReference>
<dbReference type="PANTHER" id="PTHR37425:SF1">
    <property type="entry name" value="OUTER MEMBRANE PROTEIN"/>
    <property type="match status" value="1"/>
</dbReference>
<evidence type="ECO:0000256" key="12">
    <source>
        <dbReference type="SAM" id="SignalP"/>
    </source>
</evidence>
<comment type="cofactor">
    <cofactor evidence="1">
        <name>Zn(2+)</name>
        <dbReference type="ChEBI" id="CHEBI:29105"/>
    </cofactor>
</comment>
<sequence length="203" mass="22469">MADHSTHSHGTTQRKTVPHRRLLLKGLAALPLALPFSSASAATARTAGTAGTTKYQLKFRHTHTDELLDVVFRDNRGYIAPAIQRMNWLLRDHRSGEMIHMDPQLFDILHALRARCGGETFEIISGYRSPLTNASLRSHRRGVAKNSLHMDGRAIDVRLVGFDTARLSQAAVDLGIGGVGYYPRADFLHVDTGDFRTWGAARS</sequence>
<feature type="chain" id="PRO_5016670448" description="Murein endopeptidase K" evidence="12">
    <location>
        <begin position="42"/>
        <end position="203"/>
    </location>
</feature>
<evidence type="ECO:0000256" key="10">
    <source>
        <dbReference type="ARBA" id="ARBA00093448"/>
    </source>
</evidence>
<evidence type="ECO:0000256" key="9">
    <source>
        <dbReference type="ARBA" id="ARBA00023316"/>
    </source>
</evidence>
<keyword evidence="5 12" id="KW-0732">Signal</keyword>
<accession>A0A369XID0</accession>
<dbReference type="InterPro" id="IPR006311">
    <property type="entry name" value="TAT_signal"/>
</dbReference>
<keyword evidence="4" id="KW-0479">Metal-binding</keyword>
<evidence type="ECO:0000256" key="1">
    <source>
        <dbReference type="ARBA" id="ARBA00001947"/>
    </source>
</evidence>
<keyword evidence="9" id="KW-0961">Cell wall biogenesis/degradation</keyword>
<protein>
    <recommendedName>
        <fullName evidence="11">Murein endopeptidase K</fullName>
    </recommendedName>
</protein>
<comment type="caution">
    <text evidence="13">The sequence shown here is derived from an EMBL/GenBank/DDBJ whole genome shotgun (WGS) entry which is preliminary data.</text>
</comment>
<evidence type="ECO:0000313" key="13">
    <source>
        <dbReference type="EMBL" id="RDE49664.1"/>
    </source>
</evidence>
<proteinExistence type="inferred from homology"/>
<evidence type="ECO:0000256" key="6">
    <source>
        <dbReference type="ARBA" id="ARBA00022801"/>
    </source>
</evidence>
<reference evidence="13 14" key="1">
    <citation type="submission" date="2018-05" db="EMBL/GenBank/DDBJ databases">
        <title>Integrated omic analyses show evidence that a Ca. Accumulibacter phosphatis strain performs denitrification under micro-aerobic conditions.</title>
        <authorList>
            <person name="Camejo P.Y."/>
            <person name="Katherine M.D."/>
            <person name="Daniel N.R."/>
        </authorList>
    </citation>
    <scope>NUCLEOTIDE SEQUENCE [LARGE SCALE GENOMIC DNA]</scope>
    <source>
        <strain evidence="13">UW-LDO-IC</strain>
    </source>
</reference>
<comment type="pathway">
    <text evidence="2">Cell wall biogenesis; cell wall polysaccharide biosynthesis.</text>
</comment>
<gene>
    <name evidence="13" type="ORF">DVS81_15355</name>
</gene>
<keyword evidence="3" id="KW-0645">Protease</keyword>
<dbReference type="Pfam" id="PF05951">
    <property type="entry name" value="Peptidase_M15_2"/>
    <property type="match status" value="1"/>
</dbReference>
<keyword evidence="7" id="KW-0862">Zinc</keyword>
<evidence type="ECO:0000256" key="2">
    <source>
        <dbReference type="ARBA" id="ARBA00004776"/>
    </source>
</evidence>
<evidence type="ECO:0000256" key="4">
    <source>
        <dbReference type="ARBA" id="ARBA00022723"/>
    </source>
</evidence>
<organism evidence="13 14">
    <name type="scientific">Candidatus Accumulibacter meliphilus</name>
    <dbReference type="NCBI Taxonomy" id="2211374"/>
    <lineage>
        <taxon>Bacteria</taxon>
        <taxon>Pseudomonadati</taxon>
        <taxon>Pseudomonadota</taxon>
        <taxon>Betaproteobacteria</taxon>
        <taxon>Candidatus Accumulibacter</taxon>
    </lineage>
</organism>
<dbReference type="PANTHER" id="PTHR37425">
    <property type="match status" value="1"/>
</dbReference>
<evidence type="ECO:0000256" key="3">
    <source>
        <dbReference type="ARBA" id="ARBA00022670"/>
    </source>
</evidence>
<dbReference type="GO" id="GO:0071555">
    <property type="term" value="P:cell wall organization"/>
    <property type="evidence" value="ECO:0007669"/>
    <property type="project" value="UniProtKB-KW"/>
</dbReference>
<comment type="similarity">
    <text evidence="10">Belongs to the peptidase M15 family.</text>
</comment>
<dbReference type="Proteomes" id="UP000253831">
    <property type="component" value="Unassembled WGS sequence"/>
</dbReference>
<evidence type="ECO:0000256" key="5">
    <source>
        <dbReference type="ARBA" id="ARBA00022729"/>
    </source>
</evidence>
<keyword evidence="8" id="KW-0482">Metalloprotease</keyword>
<dbReference type="Gene3D" id="3.30.1380.10">
    <property type="match status" value="1"/>
</dbReference>
<keyword evidence="6" id="KW-0378">Hydrolase</keyword>
<evidence type="ECO:0000256" key="11">
    <source>
        <dbReference type="ARBA" id="ARBA00093666"/>
    </source>
</evidence>
<dbReference type="SUPFAM" id="SSF55166">
    <property type="entry name" value="Hedgehog/DD-peptidase"/>
    <property type="match status" value="1"/>
</dbReference>
<evidence type="ECO:0000256" key="8">
    <source>
        <dbReference type="ARBA" id="ARBA00023049"/>
    </source>
</evidence>
<dbReference type="AlphaFoldDB" id="A0A369XID0"/>
<feature type="signal peptide" evidence="12">
    <location>
        <begin position="1"/>
        <end position="41"/>
    </location>
</feature>
<evidence type="ECO:0000256" key="7">
    <source>
        <dbReference type="ARBA" id="ARBA00022833"/>
    </source>
</evidence>
<dbReference type="GO" id="GO:0008237">
    <property type="term" value="F:metallopeptidase activity"/>
    <property type="evidence" value="ECO:0007669"/>
    <property type="project" value="UniProtKB-KW"/>
</dbReference>
<name>A0A369XID0_9PROT</name>
<dbReference type="InterPro" id="IPR009045">
    <property type="entry name" value="Zn_M74/Hedgehog-like"/>
</dbReference>
<dbReference type="EMBL" id="QPGA01000035">
    <property type="protein sequence ID" value="RDE49664.1"/>
    <property type="molecule type" value="Genomic_DNA"/>
</dbReference>
<dbReference type="CDD" id="cd14844">
    <property type="entry name" value="Zn-DD-carboxypeptidase_like"/>
    <property type="match status" value="1"/>
</dbReference>
<dbReference type="GO" id="GO:0046872">
    <property type="term" value="F:metal ion binding"/>
    <property type="evidence" value="ECO:0007669"/>
    <property type="project" value="UniProtKB-KW"/>
</dbReference>
<evidence type="ECO:0000313" key="14">
    <source>
        <dbReference type="Proteomes" id="UP000253831"/>
    </source>
</evidence>